<protein>
    <submittedName>
        <fullName evidence="1">Uncharacterized protein</fullName>
    </submittedName>
</protein>
<reference evidence="1 2" key="1">
    <citation type="submission" date="2020-08" db="EMBL/GenBank/DDBJ databases">
        <title>Genomic Encyclopedia of Type Strains, Phase IV (KMG-IV): sequencing the most valuable type-strain genomes for metagenomic binning, comparative biology and taxonomic classification.</title>
        <authorList>
            <person name="Goeker M."/>
        </authorList>
    </citation>
    <scope>NUCLEOTIDE SEQUENCE [LARGE SCALE GENOMIC DNA]</scope>
    <source>
        <strain evidence="1 2">DSM 26736</strain>
    </source>
</reference>
<dbReference type="EMBL" id="JACIJF010000019">
    <property type="protein sequence ID" value="MBB5712554.1"/>
    <property type="molecule type" value="Genomic_DNA"/>
</dbReference>
<evidence type="ECO:0000313" key="2">
    <source>
        <dbReference type="Proteomes" id="UP000527143"/>
    </source>
</evidence>
<organism evidence="1 2">
    <name type="scientific">Sphingomonas xinjiangensis</name>
    <dbReference type="NCBI Taxonomy" id="643568"/>
    <lineage>
        <taxon>Bacteria</taxon>
        <taxon>Pseudomonadati</taxon>
        <taxon>Pseudomonadota</taxon>
        <taxon>Alphaproteobacteria</taxon>
        <taxon>Sphingomonadales</taxon>
        <taxon>Sphingomonadaceae</taxon>
        <taxon>Sphingomonas</taxon>
    </lineage>
</organism>
<gene>
    <name evidence="1" type="ORF">FHT02_003814</name>
</gene>
<sequence length="77" mass="8903">MTEAAQAMVVAFRGHTLLSLDDCLYSLRPSIPHLTRSALHRGPQRHGISRLLDIEGDTLKRQRFKRYPIAFFHIDFL</sequence>
<proteinExistence type="predicted"/>
<name>A0A840YSA2_9SPHN</name>
<dbReference type="Proteomes" id="UP000527143">
    <property type="component" value="Unassembled WGS sequence"/>
</dbReference>
<evidence type="ECO:0000313" key="1">
    <source>
        <dbReference type="EMBL" id="MBB5712554.1"/>
    </source>
</evidence>
<keyword evidence="2" id="KW-1185">Reference proteome</keyword>
<comment type="caution">
    <text evidence="1">The sequence shown here is derived from an EMBL/GenBank/DDBJ whole genome shotgun (WGS) entry which is preliminary data.</text>
</comment>
<accession>A0A840YSA2</accession>
<dbReference type="AlphaFoldDB" id="A0A840YSA2"/>